<keyword evidence="2" id="KW-0732">Signal</keyword>
<dbReference type="EMBL" id="UYJE01007997">
    <property type="protein sequence ID" value="VDI60087.1"/>
    <property type="molecule type" value="Genomic_DNA"/>
</dbReference>
<evidence type="ECO:0000256" key="2">
    <source>
        <dbReference type="SAM" id="SignalP"/>
    </source>
</evidence>
<dbReference type="Proteomes" id="UP000596742">
    <property type="component" value="Unassembled WGS sequence"/>
</dbReference>
<comment type="caution">
    <text evidence="3">The sequence shown here is derived from an EMBL/GenBank/DDBJ whole genome shotgun (WGS) entry which is preliminary data.</text>
</comment>
<feature type="chain" id="PRO_5032454636" evidence="2">
    <location>
        <begin position="21"/>
        <end position="312"/>
    </location>
</feature>
<protein>
    <submittedName>
        <fullName evidence="3">Uncharacterized protein</fullName>
    </submittedName>
</protein>
<dbReference type="AlphaFoldDB" id="A0A8B6G820"/>
<evidence type="ECO:0000256" key="1">
    <source>
        <dbReference type="SAM" id="MobiDB-lite"/>
    </source>
</evidence>
<feature type="region of interest" description="Disordered" evidence="1">
    <location>
        <begin position="145"/>
        <end position="230"/>
    </location>
</feature>
<sequence>MGLIWFSLLLSVTNFSVILCDLGDTYDRYDSTRSDNSQHTDHGNSPFFGPQNNGYQGYHENAKYRHGDQILDPYIKKDDYTQNYKKERPKTYDRNNYERADSHNDSHFGTQNTLTSRAFELVKRFAALKRATYLYDSVFGRTVHSHHHDGNQQYKRHSKGSDRFEEHPKGYDKPREHSKEANDKRRHKGPVHVHGDISTGDDVIDYGNGGNDYNKNGKQTHRQDHDYEDNQKFDRRFEELNGESYNHRDKKDNNGHINDHQVTHYGGHSNEHEGKLLCMCKLHCASNELFINICPQFHWWKVCCKWSRGSHH</sequence>
<feature type="compositionally biased region" description="Basic and acidic residues" evidence="1">
    <location>
        <begin position="32"/>
        <end position="42"/>
    </location>
</feature>
<name>A0A8B6G820_MYTGA</name>
<feature type="signal peptide" evidence="2">
    <location>
        <begin position="1"/>
        <end position="20"/>
    </location>
</feature>
<feature type="compositionally biased region" description="Basic and acidic residues" evidence="1">
    <location>
        <begin position="159"/>
        <end position="183"/>
    </location>
</feature>
<evidence type="ECO:0000313" key="4">
    <source>
        <dbReference type="Proteomes" id="UP000596742"/>
    </source>
</evidence>
<reference evidence="3" key="1">
    <citation type="submission" date="2018-11" db="EMBL/GenBank/DDBJ databases">
        <authorList>
            <person name="Alioto T."/>
            <person name="Alioto T."/>
        </authorList>
    </citation>
    <scope>NUCLEOTIDE SEQUENCE</scope>
</reference>
<accession>A0A8B6G820</accession>
<evidence type="ECO:0000313" key="3">
    <source>
        <dbReference type="EMBL" id="VDI60087.1"/>
    </source>
</evidence>
<gene>
    <name evidence="3" type="ORF">MGAL_10B081834</name>
</gene>
<feature type="region of interest" description="Disordered" evidence="1">
    <location>
        <begin position="78"/>
        <end position="109"/>
    </location>
</feature>
<feature type="compositionally biased region" description="Basic and acidic residues" evidence="1">
    <location>
        <begin position="78"/>
        <end position="106"/>
    </location>
</feature>
<feature type="compositionally biased region" description="Basic and acidic residues" evidence="1">
    <location>
        <begin position="245"/>
        <end position="262"/>
    </location>
</feature>
<organism evidence="3 4">
    <name type="scientific">Mytilus galloprovincialis</name>
    <name type="common">Mediterranean mussel</name>
    <dbReference type="NCBI Taxonomy" id="29158"/>
    <lineage>
        <taxon>Eukaryota</taxon>
        <taxon>Metazoa</taxon>
        <taxon>Spiralia</taxon>
        <taxon>Lophotrochozoa</taxon>
        <taxon>Mollusca</taxon>
        <taxon>Bivalvia</taxon>
        <taxon>Autobranchia</taxon>
        <taxon>Pteriomorphia</taxon>
        <taxon>Mytilida</taxon>
        <taxon>Mytiloidea</taxon>
        <taxon>Mytilidae</taxon>
        <taxon>Mytilinae</taxon>
        <taxon>Mytilus</taxon>
    </lineage>
</organism>
<proteinExistence type="predicted"/>
<feature type="region of interest" description="Disordered" evidence="1">
    <location>
        <begin position="32"/>
        <end position="55"/>
    </location>
</feature>
<keyword evidence="4" id="KW-1185">Reference proteome</keyword>
<feature type="region of interest" description="Disordered" evidence="1">
    <location>
        <begin position="245"/>
        <end position="266"/>
    </location>
</feature>
<dbReference type="OrthoDB" id="10312923at2759"/>
<feature type="compositionally biased region" description="Basic and acidic residues" evidence="1">
    <location>
        <begin position="221"/>
        <end position="230"/>
    </location>
</feature>